<protein>
    <recommendedName>
        <fullName evidence="3">Right handed beta helix domain-containing protein</fullName>
    </recommendedName>
</protein>
<dbReference type="SUPFAM" id="SSF51126">
    <property type="entry name" value="Pectin lyase-like"/>
    <property type="match status" value="1"/>
</dbReference>
<dbReference type="HOGENOM" id="CLU_575816_0_0_5"/>
<dbReference type="InterPro" id="IPR012334">
    <property type="entry name" value="Pectin_lyas_fold"/>
</dbReference>
<feature type="compositionally biased region" description="Low complexity" evidence="1">
    <location>
        <begin position="438"/>
        <end position="456"/>
    </location>
</feature>
<sequence precursor="true">MTSLRPLVAALAVWGLALGVMPRVAVAGSPDAKIDQQIRPCFGLLLEPNLSTGCRVKHYRKHKPRYGTGYGYGRGGRYRTWVDCDRSYPGEVSDVLERLYDGDTLTLRSRGGGACIDSLNITRSVTIVVDGYVPSRGRPILVAPIDQPCIRIAPGVEYVVIEGLGIDALRAGSASCITGRATELALKNVVIRYDGDGSALDLGESRLEVANATFIGRTRQAVVKSTGTIMADNVEVAATAIGAAFEAGDDSRIRDLRIIRLGDWTGSSRSRSSAGFVLAGMNRSQLVQIEGLYVDGFSRGVYVGGGDETTLLRPVVRDSDWAVVLENADLRVLDGKLEATDVGIYAGSGTVYASDNAIAGVMRAGLFADNGAQVRARDNRVYAKPGGCEALITGYFDGKLTCQPWFEGPELFRTPRDRGRRDFDAYWPSTIVTASVAAPALAGGPPDPLDASAAAGGPVGPGSPQPYVPPSPQGGSSR</sequence>
<dbReference type="KEGG" id="cak:Caul_3422"/>
<feature type="region of interest" description="Disordered" evidence="1">
    <location>
        <begin position="438"/>
        <end position="478"/>
    </location>
</feature>
<organism evidence="2">
    <name type="scientific">Caulobacter sp. (strain K31)</name>
    <dbReference type="NCBI Taxonomy" id="366602"/>
    <lineage>
        <taxon>Bacteria</taxon>
        <taxon>Pseudomonadati</taxon>
        <taxon>Pseudomonadota</taxon>
        <taxon>Alphaproteobacteria</taxon>
        <taxon>Caulobacterales</taxon>
        <taxon>Caulobacteraceae</taxon>
        <taxon>Caulobacter</taxon>
    </lineage>
</organism>
<evidence type="ECO:0000256" key="1">
    <source>
        <dbReference type="SAM" id="MobiDB-lite"/>
    </source>
</evidence>
<dbReference type="Gene3D" id="2.160.20.10">
    <property type="entry name" value="Single-stranded right-handed beta-helix, Pectin lyase-like"/>
    <property type="match status" value="1"/>
</dbReference>
<dbReference type="eggNOG" id="ENOG50335FR">
    <property type="taxonomic scope" value="Bacteria"/>
</dbReference>
<accession>B0T5W8</accession>
<dbReference type="AlphaFoldDB" id="B0T5W8"/>
<feature type="compositionally biased region" description="Pro residues" evidence="1">
    <location>
        <begin position="461"/>
        <end position="472"/>
    </location>
</feature>
<evidence type="ECO:0000313" key="2">
    <source>
        <dbReference type="EMBL" id="ABZ72549.1"/>
    </source>
</evidence>
<dbReference type="EMBL" id="CP000927">
    <property type="protein sequence ID" value="ABZ72549.1"/>
    <property type="molecule type" value="Genomic_DNA"/>
</dbReference>
<dbReference type="OrthoDB" id="7199906at2"/>
<proteinExistence type="predicted"/>
<reference evidence="2" key="1">
    <citation type="submission" date="2008-01" db="EMBL/GenBank/DDBJ databases">
        <title>Complete sequence of chromosome of Caulobacter sp. K31.</title>
        <authorList>
            <consortium name="US DOE Joint Genome Institute"/>
            <person name="Copeland A."/>
            <person name="Lucas S."/>
            <person name="Lapidus A."/>
            <person name="Barry K."/>
            <person name="Glavina del Rio T."/>
            <person name="Dalin E."/>
            <person name="Tice H."/>
            <person name="Pitluck S."/>
            <person name="Bruce D."/>
            <person name="Goodwin L."/>
            <person name="Thompson L.S."/>
            <person name="Brettin T."/>
            <person name="Detter J.C."/>
            <person name="Han C."/>
            <person name="Schmutz J."/>
            <person name="Larimer F."/>
            <person name="Land M."/>
            <person name="Hauser L."/>
            <person name="Kyrpides N."/>
            <person name="Kim E."/>
            <person name="Stephens C."/>
            <person name="Richardson P."/>
        </authorList>
    </citation>
    <scope>NUCLEOTIDE SEQUENCE [LARGE SCALE GENOMIC DNA]</scope>
    <source>
        <strain evidence="2">K31</strain>
    </source>
</reference>
<dbReference type="STRING" id="366602.Caul_3422"/>
<dbReference type="InterPro" id="IPR011050">
    <property type="entry name" value="Pectin_lyase_fold/virulence"/>
</dbReference>
<evidence type="ECO:0008006" key="3">
    <source>
        <dbReference type="Google" id="ProtNLM"/>
    </source>
</evidence>
<gene>
    <name evidence="2" type="ordered locus">Caul_3422</name>
</gene>
<name>B0T5W8_CAUSK</name>